<dbReference type="InterPro" id="IPR005174">
    <property type="entry name" value="KIB1-4_b-propeller"/>
</dbReference>
<dbReference type="OMA" id="PRCFPEN"/>
<evidence type="ECO:0000313" key="3">
    <source>
        <dbReference type="Proteomes" id="UP000019116"/>
    </source>
</evidence>
<dbReference type="Gramene" id="TraesCS7D02G512400.1">
    <property type="protein sequence ID" value="TraesCS7D02G512400.1.cds1"/>
    <property type="gene ID" value="TraesCS7D02G512400"/>
</dbReference>
<name>A0A3B6TSQ5_WHEAT</name>
<dbReference type="OrthoDB" id="693576at2759"/>
<dbReference type="Gramene" id="TraesROB_scaffold_105241_01G000100.1">
    <property type="protein sequence ID" value="TraesROB_scaffold_105241_01G000100.1"/>
    <property type="gene ID" value="TraesROB_scaffold_105241_01G000100"/>
</dbReference>
<sequence length="453" mass="51162">MSRRGRRRRRLSRIARAAARSVAPWADLPPDLLGDVSGRLHNAADFTRFHAVCTAWRDALPKPPCARRSFLPWLLTRTPCKGTPTACEGRLILQSAVNFSPERAPRSKYSYEGIFLVRPPGESSPRNWLTNTDGTAAWLLTTDTGAGLHPFTGAFTPLPSYQDERRRMENPRGNTCCDGTVFLYNIFSSCSTGKLVFWAAVLRPGDTAWTLMKTKLDYLPNITNYSGSGITALYHNSKILVCLGLHWCILTLEDDGATRRLEPMPWIDKGGGYQRRTCYALEFQGELLLVTVLLHVSHTRETPMLSLVVHAWDEDKMQWLTRDGRSLGDGVLFLASRASFAVDAAQLGLDGGCAYFIFNSNYPFLDVFRYNFMNNEAEAKLVEHLHWEWPADNTRDVYWLQLPPTIAPIQEIRKRLGLEKPHPRDNFVCKRYVGRCLTITACCKACIIAGHFM</sequence>
<dbReference type="Gramene" id="TraesCAD_scaffold_101301_01G000200.1">
    <property type="protein sequence ID" value="TraesCAD_scaffold_101301_01G000200.1"/>
    <property type="gene ID" value="TraesCAD_scaffold_101301_01G000200"/>
</dbReference>
<feature type="domain" description="KIB1-4 beta-propeller" evidence="1">
    <location>
        <begin position="123"/>
        <end position="361"/>
    </location>
</feature>
<organism evidence="2">
    <name type="scientific">Triticum aestivum</name>
    <name type="common">Wheat</name>
    <dbReference type="NCBI Taxonomy" id="4565"/>
    <lineage>
        <taxon>Eukaryota</taxon>
        <taxon>Viridiplantae</taxon>
        <taxon>Streptophyta</taxon>
        <taxon>Embryophyta</taxon>
        <taxon>Tracheophyta</taxon>
        <taxon>Spermatophyta</taxon>
        <taxon>Magnoliopsida</taxon>
        <taxon>Liliopsida</taxon>
        <taxon>Poales</taxon>
        <taxon>Poaceae</taxon>
        <taxon>BOP clade</taxon>
        <taxon>Pooideae</taxon>
        <taxon>Triticodae</taxon>
        <taxon>Triticeae</taxon>
        <taxon>Triticinae</taxon>
        <taxon>Triticum</taxon>
    </lineage>
</organism>
<evidence type="ECO:0000313" key="2">
    <source>
        <dbReference type="EnsemblPlants" id="TraesCS7D02G512400.1.cds1"/>
    </source>
</evidence>
<dbReference type="AlphaFoldDB" id="A0A3B6TSQ5"/>
<dbReference type="EnsemblPlants" id="TraesCS7D02G512400.1">
    <property type="protein sequence ID" value="TraesCS7D02G512400.1.cds1"/>
    <property type="gene ID" value="TraesCS7D02G512400"/>
</dbReference>
<protein>
    <recommendedName>
        <fullName evidence="1">KIB1-4 beta-propeller domain-containing protein</fullName>
    </recommendedName>
</protein>
<dbReference type="Gramene" id="TraesPARA_EIv1.0_2632640.1">
    <property type="protein sequence ID" value="TraesPARA_EIv1.0_2632640.1.CDS1"/>
    <property type="gene ID" value="TraesPARA_EIv1.0_2632640"/>
</dbReference>
<dbReference type="PANTHER" id="PTHR33110:SF56">
    <property type="entry name" value="DUF295 DOMAIN-CONTAINING PROTEIN"/>
    <property type="match status" value="1"/>
</dbReference>
<reference evidence="2" key="1">
    <citation type="submission" date="2018-08" db="EMBL/GenBank/DDBJ databases">
        <authorList>
            <person name="Rossello M."/>
        </authorList>
    </citation>
    <scope>NUCLEOTIDE SEQUENCE [LARGE SCALE GENOMIC DNA]</scope>
    <source>
        <strain evidence="2">cv. Chinese Spring</strain>
    </source>
</reference>
<dbReference type="Gramene" id="TraesCLE_scaffold_088970_01G000100.1">
    <property type="protein sequence ID" value="TraesCLE_scaffold_088970_01G000100.1"/>
    <property type="gene ID" value="TraesCLE_scaffold_088970_01G000100"/>
</dbReference>
<dbReference type="Pfam" id="PF03478">
    <property type="entry name" value="Beta-prop_KIB1-4"/>
    <property type="match status" value="1"/>
</dbReference>
<proteinExistence type="predicted"/>
<dbReference type="Proteomes" id="UP000019116">
    <property type="component" value="Chromosome 7D"/>
</dbReference>
<dbReference type="PANTHER" id="PTHR33110">
    <property type="entry name" value="F-BOX/KELCH-REPEAT PROTEIN-RELATED"/>
    <property type="match status" value="1"/>
</dbReference>
<dbReference type="Gramene" id="TraesCS7D03G1210100.1">
    <property type="protein sequence ID" value="TraesCS7D03G1210100.1.CDS1"/>
    <property type="gene ID" value="TraesCS7D03G1210100"/>
</dbReference>
<evidence type="ECO:0000259" key="1">
    <source>
        <dbReference type="Pfam" id="PF03478"/>
    </source>
</evidence>
<accession>A0A3B6TSQ5</accession>
<dbReference type="Gramene" id="TraesWEE_scaffold_109037_01G000200.1">
    <property type="protein sequence ID" value="TraesWEE_scaffold_109037_01G000200.1"/>
    <property type="gene ID" value="TraesWEE_scaffold_109037_01G000200"/>
</dbReference>
<reference evidence="2" key="2">
    <citation type="submission" date="2018-10" db="UniProtKB">
        <authorList>
            <consortium name="EnsemblPlants"/>
        </authorList>
    </citation>
    <scope>IDENTIFICATION</scope>
</reference>
<keyword evidence="3" id="KW-1185">Reference proteome</keyword>